<organism evidence="9 10">
    <name type="scientific">Lentilactobacillus hilgardii</name>
    <name type="common">Lactobacillus hilgardii</name>
    <dbReference type="NCBI Taxonomy" id="1588"/>
    <lineage>
        <taxon>Bacteria</taxon>
        <taxon>Bacillati</taxon>
        <taxon>Bacillota</taxon>
        <taxon>Bacilli</taxon>
        <taxon>Lactobacillales</taxon>
        <taxon>Lactobacillaceae</taxon>
        <taxon>Lentilactobacillus</taxon>
    </lineage>
</organism>
<evidence type="ECO:0000259" key="8">
    <source>
        <dbReference type="Pfam" id="PF06414"/>
    </source>
</evidence>
<dbReference type="RefSeq" id="WP_003550791.1">
    <property type="nucleotide sequence ID" value="NZ_CABKOL010000106.1"/>
</dbReference>
<dbReference type="InterPro" id="IPR010488">
    <property type="entry name" value="Zeta_toxin_domain"/>
</dbReference>
<dbReference type="Pfam" id="PF06414">
    <property type="entry name" value="Zeta_toxin"/>
    <property type="match status" value="1"/>
</dbReference>
<dbReference type="AlphaFoldDB" id="A0A6P1EBQ7"/>
<keyword evidence="4" id="KW-0547">Nucleotide-binding</keyword>
<dbReference type="Gene3D" id="3.40.50.300">
    <property type="entry name" value="P-loop containing nucleotide triphosphate hydrolases"/>
    <property type="match status" value="1"/>
</dbReference>
<comment type="similarity">
    <text evidence="1">Belongs to the zeta toxin family.</text>
</comment>
<dbReference type="GeneID" id="69059498"/>
<sequence length="162" mass="19044">MKPIFILIRGNSGTGKTTLAKELQSYFGYEQCLLLQQDVLRRSILHADDHKGTPAVDIIETLVKFGFRHYPIVILEGILRKDVYGSMLRRLCKETKRKSLVYYVDIPFELSLKFNRLKIQPFAIQQLRKWWISKDYLTSDDTKLSSEKIEDLFERMVKDINN</sequence>
<dbReference type="Proteomes" id="UP000465035">
    <property type="component" value="Chromosome"/>
</dbReference>
<evidence type="ECO:0000256" key="6">
    <source>
        <dbReference type="ARBA" id="ARBA00032897"/>
    </source>
</evidence>
<gene>
    <name evidence="9" type="ORF">GQR93_14070</name>
</gene>
<proteinExistence type="inferred from homology"/>
<evidence type="ECO:0000256" key="5">
    <source>
        <dbReference type="ARBA" id="ARBA00022840"/>
    </source>
</evidence>
<evidence type="ECO:0000313" key="9">
    <source>
        <dbReference type="EMBL" id="QHB53232.1"/>
    </source>
</evidence>
<evidence type="ECO:0000256" key="3">
    <source>
        <dbReference type="ARBA" id="ARBA00022649"/>
    </source>
</evidence>
<evidence type="ECO:0000256" key="7">
    <source>
        <dbReference type="ARBA" id="ARBA00048178"/>
    </source>
</evidence>
<dbReference type="InterPro" id="IPR027417">
    <property type="entry name" value="P-loop_NTPase"/>
</dbReference>
<keyword evidence="5" id="KW-0067">ATP-binding</keyword>
<reference evidence="9 10" key="1">
    <citation type="submission" date="2019-12" db="EMBL/GenBank/DDBJ databases">
        <title>Lactobacillus hilgardii FLUB.</title>
        <authorList>
            <person name="Gustaw K."/>
        </authorList>
    </citation>
    <scope>NUCLEOTIDE SEQUENCE [LARGE SCALE GENOMIC DNA]</scope>
    <source>
        <strain evidence="9 10">FLUB</strain>
    </source>
</reference>
<dbReference type="EC" id="2.7.1.176" evidence="2"/>
<feature type="domain" description="Zeta toxin" evidence="8">
    <location>
        <begin position="2"/>
        <end position="49"/>
    </location>
</feature>
<accession>A0A6P1EBQ7</accession>
<protein>
    <recommendedName>
        <fullName evidence="6">UDP-N-acetylglucosamine kinase</fullName>
        <ecNumber evidence="2">2.7.1.176</ecNumber>
    </recommendedName>
    <alternativeName>
        <fullName evidence="6">UDP-N-acetylglucosamine kinase</fullName>
    </alternativeName>
</protein>
<dbReference type="CDD" id="cd02019">
    <property type="entry name" value="NK"/>
    <property type="match status" value="1"/>
</dbReference>
<dbReference type="GO" id="GO:0005524">
    <property type="term" value="F:ATP binding"/>
    <property type="evidence" value="ECO:0007669"/>
    <property type="project" value="UniProtKB-KW"/>
</dbReference>
<evidence type="ECO:0000256" key="4">
    <source>
        <dbReference type="ARBA" id="ARBA00022741"/>
    </source>
</evidence>
<name>A0A6P1EBQ7_LENHI</name>
<dbReference type="EMBL" id="CP047121">
    <property type="protein sequence ID" value="QHB53232.1"/>
    <property type="molecule type" value="Genomic_DNA"/>
</dbReference>
<dbReference type="SMR" id="A0A6P1EBQ7"/>
<comment type="catalytic activity">
    <reaction evidence="7">
        <text>UDP-N-acetyl-alpha-D-glucosamine + ATP = UDP-N-acetyl-alpha-D-glucosamine 3'-phosphate + ADP + H(+)</text>
        <dbReference type="Rhea" id="RHEA:32671"/>
        <dbReference type="ChEBI" id="CHEBI:15378"/>
        <dbReference type="ChEBI" id="CHEBI:30616"/>
        <dbReference type="ChEBI" id="CHEBI:57705"/>
        <dbReference type="ChEBI" id="CHEBI:64353"/>
        <dbReference type="ChEBI" id="CHEBI:456216"/>
        <dbReference type="EC" id="2.7.1.176"/>
    </reaction>
</comment>
<dbReference type="SUPFAM" id="SSF52540">
    <property type="entry name" value="P-loop containing nucleoside triphosphate hydrolases"/>
    <property type="match status" value="1"/>
</dbReference>
<keyword evidence="3" id="KW-1277">Toxin-antitoxin system</keyword>
<evidence type="ECO:0000256" key="1">
    <source>
        <dbReference type="ARBA" id="ARBA00009104"/>
    </source>
</evidence>
<evidence type="ECO:0000313" key="10">
    <source>
        <dbReference type="Proteomes" id="UP000465035"/>
    </source>
</evidence>
<dbReference type="GO" id="GO:0016301">
    <property type="term" value="F:kinase activity"/>
    <property type="evidence" value="ECO:0007669"/>
    <property type="project" value="InterPro"/>
</dbReference>
<evidence type="ECO:0000256" key="2">
    <source>
        <dbReference type="ARBA" id="ARBA00011963"/>
    </source>
</evidence>